<protein>
    <recommendedName>
        <fullName evidence="5">RGS domain-containing protein</fullName>
    </recommendedName>
</protein>
<dbReference type="GO" id="GO:0009966">
    <property type="term" value="P:regulation of signal transduction"/>
    <property type="evidence" value="ECO:0007669"/>
    <property type="project" value="InterPro"/>
</dbReference>
<organism evidence="3 4">
    <name type="scientific">Intoshia linei</name>
    <dbReference type="NCBI Taxonomy" id="1819745"/>
    <lineage>
        <taxon>Eukaryota</taxon>
        <taxon>Metazoa</taxon>
        <taxon>Spiralia</taxon>
        <taxon>Lophotrochozoa</taxon>
        <taxon>Mesozoa</taxon>
        <taxon>Orthonectida</taxon>
        <taxon>Rhopaluridae</taxon>
        <taxon>Intoshia</taxon>
    </lineage>
</organism>
<dbReference type="EMBL" id="LWCA01000180">
    <property type="protein sequence ID" value="OAF70172.1"/>
    <property type="molecule type" value="Genomic_DNA"/>
</dbReference>
<keyword evidence="2" id="KW-0812">Transmembrane</keyword>
<keyword evidence="2" id="KW-1133">Transmembrane helix</keyword>
<keyword evidence="4" id="KW-1185">Reference proteome</keyword>
<dbReference type="GO" id="GO:0005737">
    <property type="term" value="C:cytoplasm"/>
    <property type="evidence" value="ECO:0007669"/>
    <property type="project" value="TreeGrafter"/>
</dbReference>
<gene>
    <name evidence="3" type="ORF">A3Q56_02087</name>
</gene>
<feature type="region of interest" description="Disordered" evidence="1">
    <location>
        <begin position="555"/>
        <end position="591"/>
    </location>
</feature>
<reference evidence="3 4" key="1">
    <citation type="submission" date="2016-04" db="EMBL/GenBank/DDBJ databases">
        <title>The genome of Intoshia linei affirms orthonectids as highly simplified spiralians.</title>
        <authorList>
            <person name="Mikhailov K.V."/>
            <person name="Slusarev G.S."/>
            <person name="Nikitin M.A."/>
            <person name="Logacheva M.D."/>
            <person name="Penin A."/>
            <person name="Aleoshin V."/>
            <person name="Panchin Y.V."/>
        </authorList>
    </citation>
    <scope>NUCLEOTIDE SEQUENCE [LARGE SCALE GENOMIC DNA]</scope>
    <source>
        <strain evidence="3">Intl2013</strain>
        <tissue evidence="3">Whole animal</tissue>
    </source>
</reference>
<dbReference type="PANTHER" id="PTHR46583">
    <property type="entry name" value="REGULATOR OF G-PROTEIN SIGNALING 22"/>
    <property type="match status" value="1"/>
</dbReference>
<keyword evidence="2" id="KW-0472">Membrane</keyword>
<sequence>MSAYCAKIPSNSSVHQTSSKSWVSQYDSSNSGQIYLNLEEILSCDDLYVDFLNHYLSLPIFGVNVNYYAHNDGFISAVQSGNSTERHVHYYAAPDELKEKSLKWLHRHRINYFERSHLFAKYQLIKCLSRCIQWDKKDHALSKIKRYDKRNLNMTVSANSISTPTNFTMSDSEYDYDQSSYIATSGNNERFYSAQTTGHIINKRTVRLSLHAFSEEHLPGVYQKHNRSKLTTSSTFSKISTLSKETYSKSFESQSNEIKYHNFYKEMENNICSVISYYNSFAYLCLSFMYIVYLVSPKVPYGSVRYFKSKHHNLNKLDLVQNLTSSNVDLGSKDFDEIIQILINIQHSALKRLRVYWISRYLTHKFNINVIKSIPEHEQSTHKNPKVDRIDTKKALDQVVRKLIFNDDLHGGPFMDYLKEENCSFEYKLQQFCNYCSKLVRIEKYSNYNKKQNAQELINLSWCIYGDFFVKISPNYCEIDQDLIQNLRKRLINVSSENVNFDCGKTNLNLYENVFESIFEPIFAFCVDQLKLRYISYVRLDAGSYFECTKSDSLRTSETNSSTESEPNKNEPVNIEMKEKKPWSKSYPESTLSERANRLRTALSLSENMDQQRKIGVRRKALKHKLAVNKAKQKAITVSRKSKYDRTNSVGHSNEISQDSEKSAKENMKSMTQFKIIITRFKKYINTETNSRTINMANLLFDIDAYKSINNVKNKNSLKDIQAKYIYKTYFDEKGRHRVDLTGIPNKSINSRPKTAQLNLIRENLTNSLYKDFNNYWETEIDEHGSHMVALTVLTRDENKESGPIRNTIKFTEKLNNSTSEYSSTSDTSEFTIYPLKIQMQTDIRIVPTKEDRFRFNQMMDVNNFYTKWKKTERRQFYNFLRKHQKDTELPNSSRAFRFYYEAILFKNTMHPYNNECTIKSKVHAMMETFLESVLPNFVAIELPPDVMIRTLKSMQKFGNRESDSLMLDESMYTIYKNILPFFATFRQRKKVLYNIPEKDEEFAKRRLLYEEMKGYAPNSARTESLRSLPVNATNVMNFSIVNGITWKA</sequence>
<dbReference type="InterPro" id="IPR042651">
    <property type="entry name" value="Rgs22"/>
</dbReference>
<evidence type="ECO:0000313" key="3">
    <source>
        <dbReference type="EMBL" id="OAF70172.1"/>
    </source>
</evidence>
<feature type="compositionally biased region" description="Low complexity" evidence="1">
    <location>
        <begin position="556"/>
        <end position="565"/>
    </location>
</feature>
<feature type="transmembrane region" description="Helical" evidence="2">
    <location>
        <begin position="275"/>
        <end position="295"/>
    </location>
</feature>
<dbReference type="GO" id="GO:0005634">
    <property type="term" value="C:nucleus"/>
    <property type="evidence" value="ECO:0007669"/>
    <property type="project" value="TreeGrafter"/>
</dbReference>
<accession>A0A177B937</accession>
<evidence type="ECO:0000313" key="4">
    <source>
        <dbReference type="Proteomes" id="UP000078046"/>
    </source>
</evidence>
<feature type="compositionally biased region" description="Polar residues" evidence="1">
    <location>
        <begin position="647"/>
        <end position="657"/>
    </location>
</feature>
<feature type="region of interest" description="Disordered" evidence="1">
    <location>
        <begin position="637"/>
        <end position="664"/>
    </location>
</feature>
<dbReference type="AlphaFoldDB" id="A0A177B937"/>
<dbReference type="GO" id="GO:0001965">
    <property type="term" value="F:G-protein alpha-subunit binding"/>
    <property type="evidence" value="ECO:0007669"/>
    <property type="project" value="InterPro"/>
</dbReference>
<dbReference type="OrthoDB" id="10013157at2759"/>
<proteinExistence type="predicted"/>
<evidence type="ECO:0000256" key="1">
    <source>
        <dbReference type="SAM" id="MobiDB-lite"/>
    </source>
</evidence>
<evidence type="ECO:0000256" key="2">
    <source>
        <dbReference type="SAM" id="Phobius"/>
    </source>
</evidence>
<dbReference type="PANTHER" id="PTHR46583:SF1">
    <property type="entry name" value="REGULATOR OF G-PROTEIN SIGNALING 22"/>
    <property type="match status" value="1"/>
</dbReference>
<evidence type="ECO:0008006" key="5">
    <source>
        <dbReference type="Google" id="ProtNLM"/>
    </source>
</evidence>
<comment type="caution">
    <text evidence="3">The sequence shown here is derived from an EMBL/GenBank/DDBJ whole genome shotgun (WGS) entry which is preliminary data.</text>
</comment>
<dbReference type="Proteomes" id="UP000078046">
    <property type="component" value="Unassembled WGS sequence"/>
</dbReference>
<name>A0A177B937_9BILA</name>